<keyword evidence="2" id="KW-1185">Reference proteome</keyword>
<protein>
    <submittedName>
        <fullName evidence="1">Uncharacterized protein</fullName>
    </submittedName>
</protein>
<dbReference type="Gene3D" id="3.30.70.270">
    <property type="match status" value="1"/>
</dbReference>
<dbReference type="Proteomes" id="UP000018888">
    <property type="component" value="Unassembled WGS sequence"/>
</dbReference>
<proteinExistence type="predicted"/>
<dbReference type="AlphaFoldDB" id="A0A2P4QYT7"/>
<comment type="caution">
    <text evidence="1">The sequence shown here is derived from an EMBL/GenBank/DDBJ whole genome shotgun (WGS) entry which is preliminary data.</text>
</comment>
<sequence length="73" mass="8745">MPFRLCNAPATFQRLMDEVLHDELGVIMQFFIYTVCYIRKYIRRKLASFDDQETINSLLFLKRYNYNNGSQIA</sequence>
<name>A0A2P4QYT7_RHIID</name>
<dbReference type="EMBL" id="AUPC02000003">
    <property type="protein sequence ID" value="POG82807.1"/>
    <property type="molecule type" value="Genomic_DNA"/>
</dbReference>
<dbReference type="InterPro" id="IPR043128">
    <property type="entry name" value="Rev_trsase/Diguanyl_cyclase"/>
</dbReference>
<evidence type="ECO:0000313" key="2">
    <source>
        <dbReference type="Proteomes" id="UP000018888"/>
    </source>
</evidence>
<evidence type="ECO:0000313" key="1">
    <source>
        <dbReference type="EMBL" id="POG82807.1"/>
    </source>
</evidence>
<reference evidence="1 2" key="1">
    <citation type="journal article" date="2013" name="Proc. Natl. Acad. Sci. U.S.A.">
        <title>Genome of an arbuscular mycorrhizal fungus provides insight into the oldest plant symbiosis.</title>
        <authorList>
            <person name="Tisserant E."/>
            <person name="Malbreil M."/>
            <person name="Kuo A."/>
            <person name="Kohler A."/>
            <person name="Symeonidi A."/>
            <person name="Balestrini R."/>
            <person name="Charron P."/>
            <person name="Duensing N."/>
            <person name="Frei Dit Frey N."/>
            <person name="Gianinazzi-Pearson V."/>
            <person name="Gilbert L.B."/>
            <person name="Handa Y."/>
            <person name="Herr J.R."/>
            <person name="Hijri M."/>
            <person name="Koul R."/>
            <person name="Kawaguchi M."/>
            <person name="Krajinski F."/>
            <person name="Lammers P.J."/>
            <person name="Masclaux F.G."/>
            <person name="Murat C."/>
            <person name="Morin E."/>
            <person name="Ndikumana S."/>
            <person name="Pagni M."/>
            <person name="Petitpierre D."/>
            <person name="Requena N."/>
            <person name="Rosikiewicz P."/>
            <person name="Riley R."/>
            <person name="Saito K."/>
            <person name="San Clemente H."/>
            <person name="Shapiro H."/>
            <person name="van Tuinen D."/>
            <person name="Becard G."/>
            <person name="Bonfante P."/>
            <person name="Paszkowski U."/>
            <person name="Shachar-Hill Y.Y."/>
            <person name="Tuskan G.A."/>
            <person name="Young P.W."/>
            <person name="Sanders I.R."/>
            <person name="Henrissat B."/>
            <person name="Rensing S.A."/>
            <person name="Grigoriev I.V."/>
            <person name="Corradi N."/>
            <person name="Roux C."/>
            <person name="Martin F."/>
        </authorList>
    </citation>
    <scope>NUCLEOTIDE SEQUENCE [LARGE SCALE GENOMIC DNA]</scope>
    <source>
        <strain evidence="1 2">DAOM 197198</strain>
    </source>
</reference>
<dbReference type="SUPFAM" id="SSF56672">
    <property type="entry name" value="DNA/RNA polymerases"/>
    <property type="match status" value="1"/>
</dbReference>
<organism evidence="1 2">
    <name type="scientific">Rhizophagus irregularis (strain DAOM 181602 / DAOM 197198 / MUCL 43194)</name>
    <name type="common">Arbuscular mycorrhizal fungus</name>
    <name type="synonym">Glomus intraradices</name>
    <dbReference type="NCBI Taxonomy" id="747089"/>
    <lineage>
        <taxon>Eukaryota</taxon>
        <taxon>Fungi</taxon>
        <taxon>Fungi incertae sedis</taxon>
        <taxon>Mucoromycota</taxon>
        <taxon>Glomeromycotina</taxon>
        <taxon>Glomeromycetes</taxon>
        <taxon>Glomerales</taxon>
        <taxon>Glomeraceae</taxon>
        <taxon>Rhizophagus</taxon>
    </lineage>
</organism>
<reference evidence="1 2" key="2">
    <citation type="journal article" date="2018" name="New Phytol.">
        <title>High intraspecific genome diversity in the model arbuscular mycorrhizal symbiont Rhizophagus irregularis.</title>
        <authorList>
            <person name="Chen E.C.H."/>
            <person name="Morin E."/>
            <person name="Beaudet D."/>
            <person name="Noel J."/>
            <person name="Yildirir G."/>
            <person name="Ndikumana S."/>
            <person name="Charron P."/>
            <person name="St-Onge C."/>
            <person name="Giorgi J."/>
            <person name="Kruger M."/>
            <person name="Marton T."/>
            <person name="Ropars J."/>
            <person name="Grigoriev I.V."/>
            <person name="Hainaut M."/>
            <person name="Henrissat B."/>
            <person name="Roux C."/>
            <person name="Martin F."/>
            <person name="Corradi N."/>
        </authorList>
    </citation>
    <scope>NUCLEOTIDE SEQUENCE [LARGE SCALE GENOMIC DNA]</scope>
    <source>
        <strain evidence="1 2">DAOM 197198</strain>
    </source>
</reference>
<dbReference type="InterPro" id="IPR043502">
    <property type="entry name" value="DNA/RNA_pol_sf"/>
</dbReference>
<accession>A0A2P4QYT7</accession>
<gene>
    <name evidence="1" type="ORF">GLOIN_2v1493923</name>
</gene>